<dbReference type="EMBL" id="CADCVG010000017">
    <property type="protein sequence ID" value="CAA9445389.1"/>
    <property type="molecule type" value="Genomic_DNA"/>
</dbReference>
<evidence type="ECO:0000313" key="2">
    <source>
        <dbReference type="EMBL" id="CAA9445389.1"/>
    </source>
</evidence>
<dbReference type="Pfam" id="PF07366">
    <property type="entry name" value="SnoaL"/>
    <property type="match status" value="1"/>
</dbReference>
<dbReference type="PANTHER" id="PTHR38436:SF1">
    <property type="entry name" value="ESTER CYCLASE"/>
    <property type="match status" value="1"/>
</dbReference>
<dbReference type="PANTHER" id="PTHR38436">
    <property type="entry name" value="POLYKETIDE CYCLASE SNOAL-LIKE DOMAIN"/>
    <property type="match status" value="1"/>
</dbReference>
<sequence>MLYSPPSGQNAHNERERSMSRDQNIAAQEKFAEGVNSGNFDVFDEVVASDVVDHDPAPEQGPGPEGFKDMFQTLRTAFPDLEVTPEHMTATDDDVALAYTITGTHEGEFLGIAPTGRQITARGVQIGRFRDGQLVERWGSSDQLAILQQLGAEPQTGEQDKGLVDRIRDGLSGQ</sequence>
<protein>
    <recommendedName>
        <fullName evidence="3">Ester cyclase</fullName>
    </recommendedName>
</protein>
<organism evidence="2">
    <name type="scientific">uncultured Rubrobacteraceae bacterium</name>
    <dbReference type="NCBI Taxonomy" id="349277"/>
    <lineage>
        <taxon>Bacteria</taxon>
        <taxon>Bacillati</taxon>
        <taxon>Actinomycetota</taxon>
        <taxon>Rubrobacteria</taxon>
        <taxon>Rubrobacterales</taxon>
        <taxon>Rubrobacteraceae</taxon>
        <taxon>environmental samples</taxon>
    </lineage>
</organism>
<feature type="region of interest" description="Disordered" evidence="1">
    <location>
        <begin position="1"/>
        <end position="31"/>
    </location>
</feature>
<feature type="compositionally biased region" description="Basic and acidic residues" evidence="1">
    <location>
        <begin position="158"/>
        <end position="174"/>
    </location>
</feature>
<name>A0A6J4QRX0_9ACTN</name>
<dbReference type="InterPro" id="IPR032710">
    <property type="entry name" value="NTF2-like_dom_sf"/>
</dbReference>
<dbReference type="Gene3D" id="3.10.450.50">
    <property type="match status" value="1"/>
</dbReference>
<evidence type="ECO:0008006" key="3">
    <source>
        <dbReference type="Google" id="ProtNLM"/>
    </source>
</evidence>
<proteinExistence type="predicted"/>
<feature type="region of interest" description="Disordered" evidence="1">
    <location>
        <begin position="151"/>
        <end position="174"/>
    </location>
</feature>
<dbReference type="InterPro" id="IPR009959">
    <property type="entry name" value="Cyclase_SnoaL-like"/>
</dbReference>
<dbReference type="SUPFAM" id="SSF54427">
    <property type="entry name" value="NTF2-like"/>
    <property type="match status" value="1"/>
</dbReference>
<accession>A0A6J4QRX0</accession>
<dbReference type="AlphaFoldDB" id="A0A6J4QRX0"/>
<evidence type="ECO:0000256" key="1">
    <source>
        <dbReference type="SAM" id="MobiDB-lite"/>
    </source>
</evidence>
<gene>
    <name evidence="2" type="ORF">AVDCRST_MAG14-348</name>
</gene>
<feature type="compositionally biased region" description="Polar residues" evidence="1">
    <location>
        <begin position="1"/>
        <end position="11"/>
    </location>
</feature>
<dbReference type="GO" id="GO:0030638">
    <property type="term" value="P:polyketide metabolic process"/>
    <property type="evidence" value="ECO:0007669"/>
    <property type="project" value="InterPro"/>
</dbReference>
<reference evidence="2" key="1">
    <citation type="submission" date="2020-02" db="EMBL/GenBank/DDBJ databases">
        <authorList>
            <person name="Meier V. D."/>
        </authorList>
    </citation>
    <scope>NUCLEOTIDE SEQUENCE</scope>
    <source>
        <strain evidence="2">AVDCRST_MAG14</strain>
    </source>
</reference>